<evidence type="ECO:0000313" key="1">
    <source>
        <dbReference type="Proteomes" id="UP000887578"/>
    </source>
</evidence>
<organism evidence="1 2">
    <name type="scientific">Panagrolaimus davidi</name>
    <dbReference type="NCBI Taxonomy" id="227884"/>
    <lineage>
        <taxon>Eukaryota</taxon>
        <taxon>Metazoa</taxon>
        <taxon>Ecdysozoa</taxon>
        <taxon>Nematoda</taxon>
        <taxon>Chromadorea</taxon>
        <taxon>Rhabditida</taxon>
        <taxon>Tylenchina</taxon>
        <taxon>Panagrolaimomorpha</taxon>
        <taxon>Panagrolaimoidea</taxon>
        <taxon>Panagrolaimidae</taxon>
        <taxon>Panagrolaimus</taxon>
    </lineage>
</organism>
<sequence length="193" mass="22274">MDITEQIATLSNSVPQLTPVFVHGSSKRQNFALPKFTMDYILKNPKSHELWKKLIQTCKWFFDKNPIVVLPCLHCTDDDDDVVITTCSGGYCDDLCDRPVNFIFKQFMLWITHQFDMKKECSIDAAKFLIPYIYKCDATAIRLVKQVLTFEEFLFLTDKVVHLIYAPGLQTGDNIPVPFEKIVESLPNIKNIF</sequence>
<accession>A0A914Q5N5</accession>
<dbReference type="AlphaFoldDB" id="A0A914Q5N5"/>
<evidence type="ECO:0000313" key="2">
    <source>
        <dbReference type="WBParaSite" id="PDA_v2.g24290.t1"/>
    </source>
</evidence>
<name>A0A914Q5N5_9BILA</name>
<reference evidence="2" key="1">
    <citation type="submission" date="2022-11" db="UniProtKB">
        <authorList>
            <consortium name="WormBaseParasite"/>
        </authorList>
    </citation>
    <scope>IDENTIFICATION</scope>
</reference>
<protein>
    <submittedName>
        <fullName evidence="2">Uncharacterized protein</fullName>
    </submittedName>
</protein>
<dbReference type="Proteomes" id="UP000887578">
    <property type="component" value="Unplaced"/>
</dbReference>
<proteinExistence type="predicted"/>
<dbReference type="WBParaSite" id="PDA_v2.g24290.t1">
    <property type="protein sequence ID" value="PDA_v2.g24290.t1"/>
    <property type="gene ID" value="PDA_v2.g24290"/>
</dbReference>
<keyword evidence="1" id="KW-1185">Reference proteome</keyword>